<dbReference type="GO" id="GO:0043565">
    <property type="term" value="F:sequence-specific DNA binding"/>
    <property type="evidence" value="ECO:0007669"/>
    <property type="project" value="InterPro"/>
</dbReference>
<keyword evidence="3" id="KW-0804">Transcription</keyword>
<dbReference type="InterPro" id="IPR050204">
    <property type="entry name" value="AraC_XylS_family_regulators"/>
</dbReference>
<keyword evidence="1" id="KW-0805">Transcription regulation</keyword>
<dbReference type="InterPro" id="IPR035418">
    <property type="entry name" value="AraC-bd_2"/>
</dbReference>
<dbReference type="InterPro" id="IPR018060">
    <property type="entry name" value="HTH_AraC"/>
</dbReference>
<dbReference type="Gene3D" id="1.10.10.60">
    <property type="entry name" value="Homeodomain-like"/>
    <property type="match status" value="1"/>
</dbReference>
<dbReference type="Pfam" id="PF12833">
    <property type="entry name" value="HTH_18"/>
    <property type="match status" value="1"/>
</dbReference>
<dbReference type="EMBL" id="ASHX02000001">
    <property type="protein sequence ID" value="OEJ96759.1"/>
    <property type="molecule type" value="Genomic_DNA"/>
</dbReference>
<dbReference type="PANTHER" id="PTHR46796">
    <property type="entry name" value="HTH-TYPE TRANSCRIPTIONAL ACTIVATOR RHAS-RELATED"/>
    <property type="match status" value="1"/>
</dbReference>
<dbReference type="Pfam" id="PF14525">
    <property type="entry name" value="AraC_binding_2"/>
    <property type="match status" value="1"/>
</dbReference>
<dbReference type="PROSITE" id="PS01124">
    <property type="entry name" value="HTH_ARAC_FAMILY_2"/>
    <property type="match status" value="1"/>
</dbReference>
<sequence length="317" mass="35031">MEEARREIGERFYATFMDVIEGQGRRFDARFETVRLGPLVVGDMRCGVDVRMRFGELGAYHVNVPLSGRLELRQGVGATLTGTPERATVLNPAGPVVVERWAGDCRVVAVKVETAALRRRLEELLGRTPPRALVLAPTLDLARGAGRDWAALVRRLAREAADPAGLAQHPLVAEPLKDALLSGLLLAASHPYRDELDEPARALRPAPVKRVMDAVRERPEHPFTATELAGLARVSTRRLQESFRAHVGTTPMGYVRDVRLARVRDELRDAEPGGGLTVSEVAWRWGFTHLGRFAARYRERFGETPSQTLHAPPPGRA</sequence>
<evidence type="ECO:0000256" key="3">
    <source>
        <dbReference type="ARBA" id="ARBA00023163"/>
    </source>
</evidence>
<dbReference type="GO" id="GO:0003700">
    <property type="term" value="F:DNA-binding transcription factor activity"/>
    <property type="evidence" value="ECO:0007669"/>
    <property type="project" value="InterPro"/>
</dbReference>
<gene>
    <name evidence="5" type="ORF">J116_022185</name>
</gene>
<dbReference type="SMART" id="SM00342">
    <property type="entry name" value="HTH_ARAC"/>
    <property type="match status" value="1"/>
</dbReference>
<evidence type="ECO:0000256" key="2">
    <source>
        <dbReference type="ARBA" id="ARBA00023125"/>
    </source>
</evidence>
<organism evidence="5 6">
    <name type="scientific">Streptomyces thermolilacinus SPC6</name>
    <dbReference type="NCBI Taxonomy" id="1306406"/>
    <lineage>
        <taxon>Bacteria</taxon>
        <taxon>Bacillati</taxon>
        <taxon>Actinomycetota</taxon>
        <taxon>Actinomycetes</taxon>
        <taxon>Kitasatosporales</taxon>
        <taxon>Streptomycetaceae</taxon>
        <taxon>Streptomyces</taxon>
    </lineage>
</organism>
<dbReference type="SUPFAM" id="SSF46689">
    <property type="entry name" value="Homeodomain-like"/>
    <property type="match status" value="2"/>
</dbReference>
<evidence type="ECO:0000313" key="5">
    <source>
        <dbReference type="EMBL" id="OEJ96759.1"/>
    </source>
</evidence>
<feature type="domain" description="HTH araC/xylS-type" evidence="4">
    <location>
        <begin position="209"/>
        <end position="311"/>
    </location>
</feature>
<dbReference type="Proteomes" id="UP000095329">
    <property type="component" value="Unassembled WGS sequence"/>
</dbReference>
<dbReference type="STRING" id="1306406.J116_022185"/>
<reference evidence="5 6" key="1">
    <citation type="journal article" date="2013" name="Genome Announc.">
        <title>Genome Sequence of Streptomyces violaceusniger Strain SPC6, a Halotolerant Streptomycete That Exhibits Rapid Growth and Development.</title>
        <authorList>
            <person name="Chen X."/>
            <person name="Zhang B."/>
            <person name="Zhang W."/>
            <person name="Wu X."/>
            <person name="Zhang M."/>
            <person name="Chen T."/>
            <person name="Liu G."/>
            <person name="Dyson P."/>
        </authorList>
    </citation>
    <scope>NUCLEOTIDE SEQUENCE [LARGE SCALE GENOMIC DNA]</scope>
    <source>
        <strain evidence="5 6">SPC6</strain>
    </source>
</reference>
<protein>
    <submittedName>
        <fullName evidence="5">Transcriptional regulator</fullName>
    </submittedName>
</protein>
<evidence type="ECO:0000259" key="4">
    <source>
        <dbReference type="PROSITE" id="PS01124"/>
    </source>
</evidence>
<accession>A0A1D3DWS8</accession>
<evidence type="ECO:0000313" key="6">
    <source>
        <dbReference type="Proteomes" id="UP000095329"/>
    </source>
</evidence>
<proteinExistence type="predicted"/>
<evidence type="ECO:0000256" key="1">
    <source>
        <dbReference type="ARBA" id="ARBA00023015"/>
    </source>
</evidence>
<dbReference type="PANTHER" id="PTHR46796:SF12">
    <property type="entry name" value="HTH-TYPE DNA-BINDING TRANSCRIPTIONAL ACTIVATOR EUTR"/>
    <property type="match status" value="1"/>
</dbReference>
<dbReference type="InterPro" id="IPR009057">
    <property type="entry name" value="Homeodomain-like_sf"/>
</dbReference>
<keyword evidence="2" id="KW-0238">DNA-binding</keyword>
<dbReference type="eggNOG" id="COG2207">
    <property type="taxonomic scope" value="Bacteria"/>
</dbReference>
<name>A0A1D3DWS8_9ACTN</name>
<dbReference type="AlphaFoldDB" id="A0A1D3DWS8"/>
<comment type="caution">
    <text evidence="5">The sequence shown here is derived from an EMBL/GenBank/DDBJ whole genome shotgun (WGS) entry which is preliminary data.</text>
</comment>
<keyword evidence="6" id="KW-1185">Reference proteome</keyword>